<evidence type="ECO:0000259" key="5">
    <source>
        <dbReference type="PROSITE" id="PS50103"/>
    </source>
</evidence>
<sequence length="109" mass="13033">MPSQFKVCIHVANGKTCQYISNCCFAHSPEERDLWQYMKDNRFPDVEQLYGHWLLSQRPDWSEQASYSAVREKWKKTHMPTDYAEEVCFCSAETFKSVLTQFEWRSKHN</sequence>
<dbReference type="GO" id="GO:0035196">
    <property type="term" value="P:miRNA processing"/>
    <property type="evidence" value="ECO:0007669"/>
    <property type="project" value="TreeGrafter"/>
</dbReference>
<evidence type="ECO:0000256" key="3">
    <source>
        <dbReference type="ARBA" id="ARBA00022833"/>
    </source>
</evidence>
<dbReference type="InterPro" id="IPR000571">
    <property type="entry name" value="Znf_CCCH"/>
</dbReference>
<organism evidence="6 7">
    <name type="scientific">Aldrovandia affinis</name>
    <dbReference type="NCBI Taxonomy" id="143900"/>
    <lineage>
        <taxon>Eukaryota</taxon>
        <taxon>Metazoa</taxon>
        <taxon>Chordata</taxon>
        <taxon>Craniata</taxon>
        <taxon>Vertebrata</taxon>
        <taxon>Euteleostomi</taxon>
        <taxon>Actinopterygii</taxon>
        <taxon>Neopterygii</taxon>
        <taxon>Teleostei</taxon>
        <taxon>Notacanthiformes</taxon>
        <taxon>Halosauridae</taxon>
        <taxon>Aldrovandia</taxon>
    </lineage>
</organism>
<feature type="zinc finger region" description="C3H1-type" evidence="4">
    <location>
        <begin position="2"/>
        <end position="30"/>
    </location>
</feature>
<dbReference type="GO" id="GO:0035198">
    <property type="term" value="F:miRNA binding"/>
    <property type="evidence" value="ECO:0007669"/>
    <property type="project" value="InterPro"/>
</dbReference>
<dbReference type="InterPro" id="IPR039691">
    <property type="entry name" value="ZC3H7A/B"/>
</dbReference>
<dbReference type="EMBL" id="JAINUG010000152">
    <property type="protein sequence ID" value="KAJ8391841.1"/>
    <property type="molecule type" value="Genomic_DNA"/>
</dbReference>
<evidence type="ECO:0000313" key="6">
    <source>
        <dbReference type="EMBL" id="KAJ8391841.1"/>
    </source>
</evidence>
<evidence type="ECO:0000256" key="2">
    <source>
        <dbReference type="ARBA" id="ARBA00022771"/>
    </source>
</evidence>
<keyword evidence="3 4" id="KW-0862">Zinc</keyword>
<dbReference type="GO" id="GO:0008270">
    <property type="term" value="F:zinc ion binding"/>
    <property type="evidence" value="ECO:0007669"/>
    <property type="project" value="UniProtKB-KW"/>
</dbReference>
<dbReference type="PANTHER" id="PTHR14928">
    <property type="entry name" value="MICRO-RNA BINDING ZINC FINGER CCCH DOMAIN-CONTAINING PROTEIN 7"/>
    <property type="match status" value="1"/>
</dbReference>
<keyword evidence="1 4" id="KW-0479">Metal-binding</keyword>
<gene>
    <name evidence="6" type="ORF">AAFF_G00084570</name>
</gene>
<comment type="caution">
    <text evidence="6">The sequence shown here is derived from an EMBL/GenBank/DDBJ whole genome shotgun (WGS) entry which is preliminary data.</text>
</comment>
<feature type="domain" description="C3H1-type" evidence="5">
    <location>
        <begin position="2"/>
        <end position="30"/>
    </location>
</feature>
<name>A0AAD7WC78_9TELE</name>
<reference evidence="6" key="1">
    <citation type="journal article" date="2023" name="Science">
        <title>Genome structures resolve the early diversification of teleost fishes.</title>
        <authorList>
            <person name="Parey E."/>
            <person name="Louis A."/>
            <person name="Montfort J."/>
            <person name="Bouchez O."/>
            <person name="Roques C."/>
            <person name="Iampietro C."/>
            <person name="Lluch J."/>
            <person name="Castinel A."/>
            <person name="Donnadieu C."/>
            <person name="Desvignes T."/>
            <person name="Floi Bucao C."/>
            <person name="Jouanno E."/>
            <person name="Wen M."/>
            <person name="Mejri S."/>
            <person name="Dirks R."/>
            <person name="Jansen H."/>
            <person name="Henkel C."/>
            <person name="Chen W.J."/>
            <person name="Zahm M."/>
            <person name="Cabau C."/>
            <person name="Klopp C."/>
            <person name="Thompson A.W."/>
            <person name="Robinson-Rechavi M."/>
            <person name="Braasch I."/>
            <person name="Lecointre G."/>
            <person name="Bobe J."/>
            <person name="Postlethwait J.H."/>
            <person name="Berthelot C."/>
            <person name="Roest Crollius H."/>
            <person name="Guiguen Y."/>
        </authorList>
    </citation>
    <scope>NUCLEOTIDE SEQUENCE</scope>
    <source>
        <strain evidence="6">NC1722</strain>
    </source>
</reference>
<protein>
    <recommendedName>
        <fullName evidence="5">C3H1-type domain-containing protein</fullName>
    </recommendedName>
</protein>
<dbReference type="Proteomes" id="UP001221898">
    <property type="component" value="Unassembled WGS sequence"/>
</dbReference>
<dbReference type="PROSITE" id="PS50103">
    <property type="entry name" value="ZF_C3H1"/>
    <property type="match status" value="1"/>
</dbReference>
<evidence type="ECO:0000256" key="1">
    <source>
        <dbReference type="ARBA" id="ARBA00022723"/>
    </source>
</evidence>
<dbReference type="AlphaFoldDB" id="A0AAD7WC78"/>
<keyword evidence="7" id="KW-1185">Reference proteome</keyword>
<accession>A0AAD7WC78</accession>
<dbReference type="SUPFAM" id="SSF90229">
    <property type="entry name" value="CCCH zinc finger"/>
    <property type="match status" value="1"/>
</dbReference>
<dbReference type="PANTHER" id="PTHR14928:SF13">
    <property type="entry name" value="ZINC FINGER CCCH DOMAIN-CONTAINING PROTEIN 7A"/>
    <property type="match status" value="1"/>
</dbReference>
<keyword evidence="2 4" id="KW-0863">Zinc-finger</keyword>
<dbReference type="InterPro" id="IPR036855">
    <property type="entry name" value="Znf_CCCH_sf"/>
</dbReference>
<evidence type="ECO:0000256" key="4">
    <source>
        <dbReference type="PROSITE-ProRule" id="PRU00723"/>
    </source>
</evidence>
<proteinExistence type="predicted"/>
<evidence type="ECO:0000313" key="7">
    <source>
        <dbReference type="Proteomes" id="UP001221898"/>
    </source>
</evidence>